<dbReference type="PANTHER" id="PTHR47253:SF4">
    <property type="entry name" value="ISOCHORISMATE SYNTHASE 2, CHLOROPLASTIC"/>
    <property type="match status" value="1"/>
</dbReference>
<dbReference type="SUPFAM" id="SSF56322">
    <property type="entry name" value="ADC synthase"/>
    <property type="match status" value="1"/>
</dbReference>
<dbReference type="EMBL" id="MUBK01000004">
    <property type="protein sequence ID" value="OTA21189.1"/>
    <property type="molecule type" value="Genomic_DNA"/>
</dbReference>
<feature type="domain" description="Chorismate-utilising enzyme C-terminal" evidence="1">
    <location>
        <begin position="97"/>
        <end position="151"/>
    </location>
</feature>
<protein>
    <submittedName>
        <fullName evidence="2">Isochorismate synthase</fullName>
    </submittedName>
</protein>
<evidence type="ECO:0000259" key="1">
    <source>
        <dbReference type="Pfam" id="PF00425"/>
    </source>
</evidence>
<dbReference type="Pfam" id="PF00425">
    <property type="entry name" value="Chorismate_bind"/>
    <property type="match status" value="2"/>
</dbReference>
<evidence type="ECO:0000313" key="3">
    <source>
        <dbReference type="Proteomes" id="UP000194204"/>
    </source>
</evidence>
<reference evidence="2 3" key="1">
    <citation type="submission" date="2017-01" db="EMBL/GenBank/DDBJ databases">
        <title>Deconstructing symbiosis and pathogenesis requirements using a combined genomic-metabolomic approach.</title>
        <authorList>
            <person name="Tobias N.J."/>
            <person name="Wolff H."/>
            <person name="Djahanschiri B."/>
            <person name="Ebersberger I."/>
            <person name="Bode H.B."/>
        </authorList>
    </citation>
    <scope>NUCLEOTIDE SEQUENCE [LARGE SCALE GENOMIC DNA]</scope>
    <source>
        <strain evidence="2 3">DSM 4764</strain>
    </source>
</reference>
<sequence>MRGISQPIPPLQAAILGTKHQPECSQWDLLLRQALDAITKNKMEKVVIARKTELTLNSPLPAAQLMAASRGVNHHCYHFILAFSANHAFLASTPEWAQWLLEDQKNQHENLIVVDDICQRLQGGVVSVDVAPPDVIRLRKVQHLRRHIRGVFMFGSE</sequence>
<accession>A0A1Y2SSA5</accession>
<proteinExistence type="predicted"/>
<feature type="domain" description="Chorismate-utilising enzyme C-terminal" evidence="1">
    <location>
        <begin position="27"/>
        <end position="95"/>
    </location>
</feature>
<dbReference type="InterPro" id="IPR005801">
    <property type="entry name" value="ADC_synthase"/>
</dbReference>
<evidence type="ECO:0000313" key="2">
    <source>
        <dbReference type="EMBL" id="OTA21189.1"/>
    </source>
</evidence>
<dbReference type="GO" id="GO:0009234">
    <property type="term" value="P:menaquinone biosynthetic process"/>
    <property type="evidence" value="ECO:0007669"/>
    <property type="project" value="TreeGrafter"/>
</dbReference>
<keyword evidence="3" id="KW-1185">Reference proteome</keyword>
<organism evidence="2 3">
    <name type="scientific">Xenorhabdus beddingii</name>
    <dbReference type="NCBI Taxonomy" id="40578"/>
    <lineage>
        <taxon>Bacteria</taxon>
        <taxon>Pseudomonadati</taxon>
        <taxon>Pseudomonadota</taxon>
        <taxon>Gammaproteobacteria</taxon>
        <taxon>Enterobacterales</taxon>
        <taxon>Morganellaceae</taxon>
        <taxon>Xenorhabdus</taxon>
    </lineage>
</organism>
<dbReference type="Proteomes" id="UP000194204">
    <property type="component" value="Unassembled WGS sequence"/>
</dbReference>
<dbReference type="Gene3D" id="3.60.120.10">
    <property type="entry name" value="Anthranilate synthase"/>
    <property type="match status" value="2"/>
</dbReference>
<name>A0A1Y2SSA5_9GAMM</name>
<dbReference type="AlphaFoldDB" id="A0A1Y2SSA5"/>
<gene>
    <name evidence="2" type="ORF">Xbed_00842</name>
</gene>
<comment type="caution">
    <text evidence="2">The sequence shown here is derived from an EMBL/GenBank/DDBJ whole genome shotgun (WGS) entry which is preliminary data.</text>
</comment>
<dbReference type="InterPro" id="IPR015890">
    <property type="entry name" value="Chorismate_C"/>
</dbReference>
<dbReference type="InterPro" id="IPR044250">
    <property type="entry name" value="MenF-like"/>
</dbReference>
<dbReference type="PANTHER" id="PTHR47253">
    <property type="match status" value="1"/>
</dbReference>
<dbReference type="STRING" id="40578.Xbed_00842"/>
<dbReference type="GO" id="GO:0008909">
    <property type="term" value="F:isochorismate synthase activity"/>
    <property type="evidence" value="ECO:0007669"/>
    <property type="project" value="InterPro"/>
</dbReference>